<evidence type="ECO:0000256" key="2">
    <source>
        <dbReference type="ARBA" id="ARBA00022692"/>
    </source>
</evidence>
<evidence type="ECO:0000313" key="12">
    <source>
        <dbReference type="EMBL" id="SAM02715.1"/>
    </source>
</evidence>
<dbReference type="GO" id="GO:0005743">
    <property type="term" value="C:mitochondrial inner membrane"/>
    <property type="evidence" value="ECO:0007669"/>
    <property type="project" value="UniProtKB-SubCell"/>
</dbReference>
<organism evidence="12">
    <name type="scientific">Absidia glauca</name>
    <name type="common">Pin mould</name>
    <dbReference type="NCBI Taxonomy" id="4829"/>
    <lineage>
        <taxon>Eukaryota</taxon>
        <taxon>Fungi</taxon>
        <taxon>Fungi incertae sedis</taxon>
        <taxon>Mucoromycota</taxon>
        <taxon>Mucoromycotina</taxon>
        <taxon>Mucoromycetes</taxon>
        <taxon>Mucorales</taxon>
        <taxon>Cunninghamellaceae</taxon>
        <taxon>Absidia</taxon>
    </lineage>
</organism>
<keyword evidence="5 10" id="KW-1133">Transmembrane helix</keyword>
<gene>
    <name evidence="12" type="primary">ABSGL_08531.1 scaffold 10403</name>
</gene>
<dbReference type="EMBL" id="LT554008">
    <property type="protein sequence ID" value="SAM02715.1"/>
    <property type="molecule type" value="Genomic_DNA"/>
</dbReference>
<keyword evidence="6" id="KW-0175">Coiled coil</keyword>
<dbReference type="Pfam" id="PF05546">
    <property type="entry name" value="She9_MDM33"/>
    <property type="match status" value="1"/>
</dbReference>
<evidence type="ECO:0000313" key="13">
    <source>
        <dbReference type="Proteomes" id="UP000078561"/>
    </source>
</evidence>
<keyword evidence="2 10" id="KW-0812">Transmembrane</keyword>
<feature type="transmembrane region" description="Helical" evidence="10">
    <location>
        <begin position="303"/>
        <end position="323"/>
    </location>
</feature>
<keyword evidence="7 10" id="KW-0496">Mitochondrion</keyword>
<dbReference type="AlphaFoldDB" id="A0A168PP35"/>
<comment type="subunit">
    <text evidence="10">Homooligomer.</text>
</comment>
<protein>
    <recommendedName>
        <fullName evidence="10">Sensitive to high expression protein 9, mitochondrial</fullName>
    </recommendedName>
</protein>
<keyword evidence="3 10" id="KW-0999">Mitochondrion inner membrane</keyword>
<evidence type="ECO:0000256" key="8">
    <source>
        <dbReference type="ARBA" id="ARBA00023136"/>
    </source>
</evidence>
<dbReference type="STRING" id="4829.A0A168PP35"/>
<comment type="similarity">
    <text evidence="1 10">Belongs to the SHE9 family.</text>
</comment>
<evidence type="ECO:0000256" key="11">
    <source>
        <dbReference type="SAM" id="MobiDB-lite"/>
    </source>
</evidence>
<accession>A0A168PP35</accession>
<name>A0A168PP35_ABSGL</name>
<feature type="compositionally biased region" description="Polar residues" evidence="11">
    <location>
        <begin position="98"/>
        <end position="115"/>
    </location>
</feature>
<proteinExistence type="inferred from homology"/>
<evidence type="ECO:0000256" key="7">
    <source>
        <dbReference type="ARBA" id="ARBA00023128"/>
    </source>
</evidence>
<comment type="function">
    <text evidence="9">Required for the maintenance of the structure of the mitochondrial inner membrane. Involved in mitochondrial morphology. Causes growth arrest when highly overexpressed.</text>
</comment>
<keyword evidence="8 10" id="KW-0472">Membrane</keyword>
<keyword evidence="13" id="KW-1185">Reference proteome</keyword>
<comment type="subcellular location">
    <subcellularLocation>
        <location evidence="10">Mitochondrion inner membrane</location>
        <topology evidence="10">Multi-pass membrane protein</topology>
    </subcellularLocation>
</comment>
<evidence type="ECO:0000256" key="10">
    <source>
        <dbReference type="RuleBase" id="RU364128"/>
    </source>
</evidence>
<dbReference type="PANTHER" id="PTHR31961">
    <property type="entry name" value="SENSITIVE TO HIGH EXPRESSION PROTEIN 9, MITOCHONDRIAL"/>
    <property type="match status" value="1"/>
</dbReference>
<keyword evidence="4 10" id="KW-0809">Transit peptide</keyword>
<evidence type="ECO:0000256" key="3">
    <source>
        <dbReference type="ARBA" id="ARBA00022792"/>
    </source>
</evidence>
<dbReference type="InParanoid" id="A0A168PP35"/>
<reference evidence="12" key="1">
    <citation type="submission" date="2016-04" db="EMBL/GenBank/DDBJ databases">
        <authorList>
            <person name="Evans L.H."/>
            <person name="Alamgir A."/>
            <person name="Owens N."/>
            <person name="Weber N.D."/>
            <person name="Virtaneva K."/>
            <person name="Barbian K."/>
            <person name="Babar A."/>
            <person name="Rosenke K."/>
        </authorList>
    </citation>
    <scope>NUCLEOTIDE SEQUENCE [LARGE SCALE GENOMIC DNA]</scope>
    <source>
        <strain evidence="12">CBS 101.48</strain>
    </source>
</reference>
<feature type="compositionally biased region" description="Low complexity" evidence="11">
    <location>
        <begin position="77"/>
        <end position="93"/>
    </location>
</feature>
<evidence type="ECO:0000256" key="6">
    <source>
        <dbReference type="ARBA" id="ARBA00023054"/>
    </source>
</evidence>
<dbReference type="Proteomes" id="UP000078561">
    <property type="component" value="Unassembled WGS sequence"/>
</dbReference>
<sequence length="479" mass="55212">MGDIKQWSSCRYRRRYRYRRRRRSGSNVERKMKDVKGSCWSWFPALSLGRRPFSPVRLTTSPSHFYHSDESNKHNANGSNFTNTTNDTNSNSNKDLKANSQGSNTQWNLTSSDKGKSYQDTISAVQALSRSQMEKLQRDIQPLIHRVQDATNTLKRLTHDVTDSKDALKRASMALNELTGYNQIELVKKKVTEQAMTFELTRDQVQVAKKRYELAIATRSSTQRSINELLQRKHLWTGEDVTQFTELYRLEHEHAKEEDTAKEHYHHKEKQMDREYMALARSIMERYHDEQLWSDKIRSVSTYGTWALMVLNLMLFVAVQTVFEPRKRKRLTDRFEELLVDKVAEQEEKFGQVAQTMAETDQVLVQQQQILVELMTQVAESSTVTAHETATPEDSWTYSEQQTTPGVPPMVIEEEEPQLDAAWAPLLETNDEPTMHTLVTNDPMAPGSIVLSQRSLILYSLESAVAGGLITALAVFLWK</sequence>
<dbReference type="InterPro" id="IPR008839">
    <property type="entry name" value="MDM33_fungi"/>
</dbReference>
<dbReference type="PANTHER" id="PTHR31961:SF3">
    <property type="entry name" value="SENSITIVE TO HIGH EXPRESSION PROTEIN 9, MITOCHONDRIAL"/>
    <property type="match status" value="1"/>
</dbReference>
<dbReference type="GO" id="GO:0007007">
    <property type="term" value="P:inner mitochondrial membrane organization"/>
    <property type="evidence" value="ECO:0007669"/>
    <property type="project" value="TreeGrafter"/>
</dbReference>
<dbReference type="OrthoDB" id="5595506at2759"/>
<feature type="region of interest" description="Disordered" evidence="11">
    <location>
        <begin position="67"/>
        <end position="115"/>
    </location>
</feature>
<evidence type="ECO:0000256" key="9">
    <source>
        <dbReference type="ARBA" id="ARBA00024807"/>
    </source>
</evidence>
<dbReference type="OMA" id="NKHNANG"/>
<evidence type="ECO:0000256" key="4">
    <source>
        <dbReference type="ARBA" id="ARBA00022946"/>
    </source>
</evidence>
<feature type="transmembrane region" description="Helical" evidence="10">
    <location>
        <begin position="456"/>
        <end position="478"/>
    </location>
</feature>
<evidence type="ECO:0000256" key="5">
    <source>
        <dbReference type="ARBA" id="ARBA00022989"/>
    </source>
</evidence>
<evidence type="ECO:0000256" key="1">
    <source>
        <dbReference type="ARBA" id="ARBA00007472"/>
    </source>
</evidence>